<evidence type="ECO:0000313" key="1">
    <source>
        <dbReference type="EMBL" id="CDG04070.1"/>
    </source>
</evidence>
<dbReference type="Proteomes" id="UP000015361">
    <property type="component" value="Unassembled WGS sequence"/>
</dbReference>
<reference evidence="1 2" key="1">
    <citation type="journal article" date="2013" name="Appl. Environ. Microbiol.">
        <title>The Carbohydrate Metabolism Signature of Lactococcus lactis Strain A12 Reveals Its Sourdough Ecosystem Origin.</title>
        <authorList>
            <person name="Passerini D."/>
            <person name="Coddeville M."/>
            <person name="Le Bourgeois P."/>
            <person name="Loubiere P."/>
            <person name="Ritzenthaler P."/>
            <person name="Fontagne-Faucher C."/>
            <person name="Daveran-Mingot M.L."/>
            <person name="Cocaign-Bousquet M."/>
        </authorList>
    </citation>
    <scope>NUCLEOTIDE SEQUENCE [LARGE SCALE GENOMIC DNA]</scope>
    <source>
        <strain evidence="1 2">A12</strain>
    </source>
</reference>
<comment type="caution">
    <text evidence="1">The sequence shown here is derived from an EMBL/GenBank/DDBJ whole genome shotgun (WGS) entry which is preliminary data.</text>
</comment>
<gene>
    <name evidence="1" type="ORF">O9U_09300</name>
</gene>
<organism evidence="1 2">
    <name type="scientific">Lactococcus lactis subsp. lactis A12</name>
    <dbReference type="NCBI Taxonomy" id="1137134"/>
    <lineage>
        <taxon>Bacteria</taxon>
        <taxon>Bacillati</taxon>
        <taxon>Bacillota</taxon>
        <taxon>Bacilli</taxon>
        <taxon>Lactobacillales</taxon>
        <taxon>Streptococcaceae</taxon>
        <taxon>Lactococcus</taxon>
    </lineage>
</organism>
<protein>
    <submittedName>
        <fullName evidence="1">Uncharacterized protein</fullName>
    </submittedName>
</protein>
<name>S6ERX9_LACLL</name>
<evidence type="ECO:0000313" key="2">
    <source>
        <dbReference type="Proteomes" id="UP000015361"/>
    </source>
</evidence>
<dbReference type="EMBL" id="CBLU010000006">
    <property type="protein sequence ID" value="CDG04070.1"/>
    <property type="molecule type" value="Genomic_DNA"/>
</dbReference>
<proteinExistence type="predicted"/>
<accession>S6ERX9</accession>
<sequence length="14" mass="1625">MQNKDKHVKIDGVL</sequence>